<evidence type="ECO:0000259" key="12">
    <source>
        <dbReference type="PROSITE" id="PS50190"/>
    </source>
</evidence>
<dbReference type="Pfam" id="PF01369">
    <property type="entry name" value="Sec7"/>
    <property type="match status" value="1"/>
</dbReference>
<dbReference type="GO" id="GO:0014069">
    <property type="term" value="C:postsynaptic density"/>
    <property type="evidence" value="ECO:0007669"/>
    <property type="project" value="UniProtKB-SubCell"/>
</dbReference>
<dbReference type="GO" id="GO:0030036">
    <property type="term" value="P:actin cytoskeleton organization"/>
    <property type="evidence" value="ECO:0007669"/>
    <property type="project" value="TreeGrafter"/>
</dbReference>
<dbReference type="PROSITE" id="PS50096">
    <property type="entry name" value="IQ"/>
    <property type="match status" value="1"/>
</dbReference>
<dbReference type="GeneTree" id="ENSGT00940000155908"/>
<dbReference type="InterPro" id="IPR035999">
    <property type="entry name" value="Sec7_dom_sf"/>
</dbReference>
<dbReference type="InterPro" id="IPR011993">
    <property type="entry name" value="PH-like_dom_sf"/>
</dbReference>
<dbReference type="FunFam" id="2.30.29.30:FF:000096">
    <property type="entry name" value="IQ motif and SEC7 domain-containing protein 3"/>
    <property type="match status" value="1"/>
</dbReference>
<feature type="compositionally biased region" description="Low complexity" evidence="11">
    <location>
        <begin position="289"/>
        <end position="311"/>
    </location>
</feature>
<evidence type="ECO:0000313" key="14">
    <source>
        <dbReference type="Proteomes" id="UP000261420"/>
    </source>
</evidence>
<dbReference type="CDD" id="cd00171">
    <property type="entry name" value="Sec7"/>
    <property type="match status" value="1"/>
</dbReference>
<dbReference type="AlphaFoldDB" id="A0A3B4TEX5"/>
<dbReference type="SMART" id="SM00222">
    <property type="entry name" value="Sec7"/>
    <property type="match status" value="1"/>
</dbReference>
<dbReference type="Gene3D" id="1.10.220.20">
    <property type="match status" value="1"/>
</dbReference>
<sequence length="729" mass="80371">MLEHKYGGHLISRRAACKIQTAFRQYQLSKNFEKIRNSLLESRLPRRISLRKVRVQNTEGFSAERALAEGCNLAGIPLVRSPSLPATVGGTLTDLEDSFTEQVQSLAKSIDDALSNWSLKTMCSLQEGGTYQFSADSFSAAAAAAAAAGVGGGGEGGGVGESTIHQGVVDPSDLSRSASKLMMAFRDVTVQIDSQNFCVSSSVMESSTSVTLAGPSQEPPPPPAEVPAEPIDPPPPPQEPPPPPLDSDFEVGDQDDEFPAPPPSEEELSSPVVVPLGVKRCGSETADNSSEQMSSSSTSTEARSTSEASSKEALQAMILSLPRYHCENPASCKSPTLSTDVMRKRLYRIGLNLFNVNPDKGLQFLISRGFIPDTPIGVAHFLLQRKGLSRQMIGEFLGNSKKPFNRDVLDCVVDEMDFSGMELDEALRKFQAHIRVQGEAQKVERLIEAFSQRYCMCNPDVVQQFHNPDTIFILAFAIILLNTDMYSPNIKPDRKMLLEDFIRNLRGVDDGADIPRDMVVGIYERIQQRELRSNEDHVTYVSKVEQSIVGMKTVLSVPHRRLVCCSRLFEVTDVNKAQKQAAHQREVFLFNDLIVILKLCPKKKSSAAYTFCKAMGLLGMQFHLFENEYYPHGITILSPFGSDKKQVLNFCAQSAEELLKFVEDLKESIAEVSEMEQIRIEWELEKQQGAKTHSVKNNGTQLELRGKQGSPSGVCVCECVCVCERSCPQ</sequence>
<keyword evidence="3" id="KW-0963">Cytoplasm</keyword>
<feature type="domain" description="SEC7" evidence="12">
    <location>
        <begin position="336"/>
        <end position="529"/>
    </location>
</feature>
<protein>
    <recommendedName>
        <fullName evidence="10">IQ motif and SEC7 domain-containing protein 3</fullName>
    </recommendedName>
</protein>
<feature type="compositionally biased region" description="Pro residues" evidence="11">
    <location>
        <begin position="217"/>
        <end position="245"/>
    </location>
</feature>
<dbReference type="InterPro" id="IPR023394">
    <property type="entry name" value="Sec7_C_sf"/>
</dbReference>
<dbReference type="Gene3D" id="1.10.1000.11">
    <property type="entry name" value="Arf Nucleotide-binding Site Opener,domain 2"/>
    <property type="match status" value="1"/>
</dbReference>
<comment type="subunit">
    <text evidence="9">Interacts with DLG1 and DLG4. Interacts with GPHN.</text>
</comment>
<dbReference type="FunFam" id="1.10.220.20:FF:000001">
    <property type="entry name" value="IQ motif and SEC7 domain-containing protein 1"/>
    <property type="match status" value="1"/>
</dbReference>
<keyword evidence="5" id="KW-0770">Synapse</keyword>
<organism evidence="13 14">
    <name type="scientific">Seriola dumerili</name>
    <name type="common">Greater amberjack</name>
    <name type="synonym">Caranx dumerili</name>
    <dbReference type="NCBI Taxonomy" id="41447"/>
    <lineage>
        <taxon>Eukaryota</taxon>
        <taxon>Metazoa</taxon>
        <taxon>Chordata</taxon>
        <taxon>Craniata</taxon>
        <taxon>Vertebrata</taxon>
        <taxon>Euteleostomi</taxon>
        <taxon>Actinopterygii</taxon>
        <taxon>Neopterygii</taxon>
        <taxon>Teleostei</taxon>
        <taxon>Neoteleostei</taxon>
        <taxon>Acanthomorphata</taxon>
        <taxon>Carangaria</taxon>
        <taxon>Carangiformes</taxon>
        <taxon>Carangidae</taxon>
        <taxon>Seriola</taxon>
    </lineage>
</organism>
<dbReference type="Pfam" id="PF16453">
    <property type="entry name" value="IQ_SEC7_PH"/>
    <property type="match status" value="1"/>
</dbReference>
<dbReference type="FunFam" id="1.10.1000.11:FF:000001">
    <property type="entry name" value="IQ motif and SEC7 domain-containing protein 1"/>
    <property type="match status" value="1"/>
</dbReference>
<dbReference type="GO" id="GO:0005737">
    <property type="term" value="C:cytoplasm"/>
    <property type="evidence" value="ECO:0007669"/>
    <property type="project" value="UniProtKB-SubCell"/>
</dbReference>
<reference evidence="13" key="2">
    <citation type="submission" date="2025-09" db="UniProtKB">
        <authorList>
            <consortium name="Ensembl"/>
        </authorList>
    </citation>
    <scope>IDENTIFICATION</scope>
</reference>
<reference evidence="13" key="1">
    <citation type="submission" date="2025-08" db="UniProtKB">
        <authorList>
            <consortium name="Ensembl"/>
        </authorList>
    </citation>
    <scope>IDENTIFICATION</scope>
</reference>
<feature type="region of interest" description="Disordered" evidence="11">
    <location>
        <begin position="208"/>
        <end position="311"/>
    </location>
</feature>
<dbReference type="SUPFAM" id="SSF50729">
    <property type="entry name" value="PH domain-like"/>
    <property type="match status" value="1"/>
</dbReference>
<evidence type="ECO:0000256" key="6">
    <source>
        <dbReference type="ARBA" id="ARBA00023054"/>
    </source>
</evidence>
<dbReference type="PROSITE" id="PS50190">
    <property type="entry name" value="SEC7"/>
    <property type="match status" value="1"/>
</dbReference>
<feature type="region of interest" description="Disordered" evidence="11">
    <location>
        <begin position="149"/>
        <end position="171"/>
    </location>
</feature>
<evidence type="ECO:0000256" key="7">
    <source>
        <dbReference type="ARBA" id="ARBA00034105"/>
    </source>
</evidence>
<proteinExistence type="inferred from homology"/>
<evidence type="ECO:0000256" key="5">
    <source>
        <dbReference type="ARBA" id="ARBA00023018"/>
    </source>
</evidence>
<dbReference type="PANTHER" id="PTHR10663">
    <property type="entry name" value="GUANYL-NUCLEOTIDE EXCHANGE FACTOR"/>
    <property type="match status" value="1"/>
</dbReference>
<keyword evidence="6" id="KW-0175">Coiled coil</keyword>
<keyword evidence="14" id="KW-1185">Reference proteome</keyword>
<dbReference type="InterPro" id="IPR000904">
    <property type="entry name" value="Sec7_dom"/>
</dbReference>
<dbReference type="Proteomes" id="UP000261420">
    <property type="component" value="Unplaced"/>
</dbReference>
<dbReference type="Ensembl" id="ENSSDUT00000004607.1">
    <property type="protein sequence ID" value="ENSSDUP00000004512.1"/>
    <property type="gene ID" value="ENSSDUG00000003328.1"/>
</dbReference>
<evidence type="ECO:0000256" key="4">
    <source>
        <dbReference type="ARBA" id="ARBA00022553"/>
    </source>
</evidence>
<dbReference type="Gene3D" id="2.30.29.30">
    <property type="entry name" value="Pleckstrin-homology domain (PH domain)/Phosphotyrosine-binding domain (PTB)"/>
    <property type="match status" value="1"/>
</dbReference>
<comment type="similarity">
    <text evidence="2">Belongs to the BRAG family.</text>
</comment>
<evidence type="ECO:0000256" key="3">
    <source>
        <dbReference type="ARBA" id="ARBA00022490"/>
    </source>
</evidence>
<comment type="subcellular location">
    <subcellularLocation>
        <location evidence="1">Cytoplasm</location>
    </subcellularLocation>
    <subcellularLocation>
        <location evidence="7">Postsynaptic density</location>
    </subcellularLocation>
</comment>
<evidence type="ECO:0000256" key="10">
    <source>
        <dbReference type="ARBA" id="ARBA00067735"/>
    </source>
</evidence>
<dbReference type="GO" id="GO:0032012">
    <property type="term" value="P:regulation of ARF protein signal transduction"/>
    <property type="evidence" value="ECO:0007669"/>
    <property type="project" value="InterPro"/>
</dbReference>
<evidence type="ECO:0000256" key="8">
    <source>
        <dbReference type="ARBA" id="ARBA00056967"/>
    </source>
</evidence>
<dbReference type="GO" id="GO:0005085">
    <property type="term" value="F:guanyl-nucleotide exchange factor activity"/>
    <property type="evidence" value="ECO:0007669"/>
    <property type="project" value="InterPro"/>
</dbReference>
<dbReference type="CDD" id="cd13318">
    <property type="entry name" value="PH_IQSEC"/>
    <property type="match status" value="1"/>
</dbReference>
<dbReference type="SUPFAM" id="SSF48425">
    <property type="entry name" value="Sec7 domain"/>
    <property type="match status" value="1"/>
</dbReference>
<name>A0A3B4TEX5_SERDU</name>
<accession>A0A3B4TEX5</accession>
<evidence type="ECO:0000256" key="11">
    <source>
        <dbReference type="SAM" id="MobiDB-lite"/>
    </source>
</evidence>
<keyword evidence="4" id="KW-0597">Phosphoprotein</keyword>
<dbReference type="InterPro" id="IPR033742">
    <property type="entry name" value="IQSEC_PH"/>
</dbReference>
<evidence type="ECO:0000256" key="9">
    <source>
        <dbReference type="ARBA" id="ARBA00065492"/>
    </source>
</evidence>
<evidence type="ECO:0000256" key="2">
    <source>
        <dbReference type="ARBA" id="ARBA00006248"/>
    </source>
</evidence>
<evidence type="ECO:0000256" key="1">
    <source>
        <dbReference type="ARBA" id="ARBA00004496"/>
    </source>
</evidence>
<comment type="function">
    <text evidence="8">Acts as a guanine nucleotide exchange factor (GEF) for ARF1.</text>
</comment>
<feature type="compositionally biased region" description="Gly residues" evidence="11">
    <location>
        <begin position="149"/>
        <end position="160"/>
    </location>
</feature>
<dbReference type="PANTHER" id="PTHR10663:SF318">
    <property type="entry name" value="IQ MOTIF AND SEC7 DOMAIN-CONTAINING PROTEIN 3"/>
    <property type="match status" value="1"/>
</dbReference>
<evidence type="ECO:0000313" key="13">
    <source>
        <dbReference type="Ensembl" id="ENSSDUP00000004512.1"/>
    </source>
</evidence>
<feature type="compositionally biased region" description="Acidic residues" evidence="11">
    <location>
        <begin position="247"/>
        <end position="268"/>
    </location>
</feature>